<dbReference type="AlphaFoldDB" id="A0A3S0XPF3"/>
<sequence length="385" mass="42231">MVGSISQLQLATAREKKTQAVVMPDTNYVGKRSSKEVYSITYALPGQVGFCVPRITKEPKYSQKLVALLQAENLVTRVQVNNTAGSIAIAYKPGTMSDFEMRSHLIDLIHAASDALIADRKAQIQPAFPHSVANQTKIKQKQDKVAYSIAHAIPGQVGFCVPRITQEPEYSQRLVALLKAESSVTKVEVNNTAGSIVVTYQSGIMSDLEMRSHLINLIQSERNSVIAEPTPKQTASKTKSRQEQDKETSTKKTKEKIKTPPVSSSANHSVSSSRSQSVTPPVKTKEQAKQPAKLAYSIAHSILGRVRFHVPRIAQDPKYVQRLEALLKADPTVISERVNRCCASIVITYKSAFNLKTQNQKRSVMEAAISHLVSLLQDASISAIA</sequence>
<dbReference type="OrthoDB" id="510588at2"/>
<evidence type="ECO:0000313" key="3">
    <source>
        <dbReference type="Proteomes" id="UP000268857"/>
    </source>
</evidence>
<protein>
    <submittedName>
        <fullName evidence="2">Uncharacterized protein</fullName>
    </submittedName>
</protein>
<dbReference type="Proteomes" id="UP000268857">
    <property type="component" value="Unassembled WGS sequence"/>
</dbReference>
<gene>
    <name evidence="2" type="ORF">PCC6912_51480</name>
</gene>
<feature type="compositionally biased region" description="Basic and acidic residues" evidence="1">
    <location>
        <begin position="240"/>
        <end position="258"/>
    </location>
</feature>
<dbReference type="RefSeq" id="WP_016875839.1">
    <property type="nucleotide sequence ID" value="NZ_CP170746.1"/>
</dbReference>
<proteinExistence type="predicted"/>
<evidence type="ECO:0000313" key="2">
    <source>
        <dbReference type="EMBL" id="RUR74631.1"/>
    </source>
</evidence>
<evidence type="ECO:0000256" key="1">
    <source>
        <dbReference type="SAM" id="MobiDB-lite"/>
    </source>
</evidence>
<feature type="compositionally biased region" description="Low complexity" evidence="1">
    <location>
        <begin position="259"/>
        <end position="282"/>
    </location>
</feature>
<dbReference type="STRING" id="211165.GCA_000317285_03604"/>
<organism evidence="2 3">
    <name type="scientific">Chlorogloeopsis fritschii PCC 6912</name>
    <dbReference type="NCBI Taxonomy" id="211165"/>
    <lineage>
        <taxon>Bacteria</taxon>
        <taxon>Bacillati</taxon>
        <taxon>Cyanobacteriota</taxon>
        <taxon>Cyanophyceae</taxon>
        <taxon>Nostocales</taxon>
        <taxon>Chlorogloeopsidaceae</taxon>
        <taxon>Chlorogloeopsis</taxon>
    </lineage>
</organism>
<reference evidence="2 3" key="1">
    <citation type="journal article" date="2019" name="Genome Biol. Evol.">
        <title>Day and night: Metabolic profiles and evolutionary relationships of six axenic non-marine cyanobacteria.</title>
        <authorList>
            <person name="Will S.E."/>
            <person name="Henke P."/>
            <person name="Boedeker C."/>
            <person name="Huang S."/>
            <person name="Brinkmann H."/>
            <person name="Rohde M."/>
            <person name="Jarek M."/>
            <person name="Friedl T."/>
            <person name="Seufert S."/>
            <person name="Schumacher M."/>
            <person name="Overmann J."/>
            <person name="Neumann-Schaal M."/>
            <person name="Petersen J."/>
        </authorList>
    </citation>
    <scope>NUCLEOTIDE SEQUENCE [LARGE SCALE GENOMIC DNA]</scope>
    <source>
        <strain evidence="2 3">PCC 6912</strain>
    </source>
</reference>
<accession>A0A3S0XPF3</accession>
<comment type="caution">
    <text evidence="2">The sequence shown here is derived from an EMBL/GenBank/DDBJ whole genome shotgun (WGS) entry which is preliminary data.</text>
</comment>
<dbReference type="EMBL" id="RSCJ01000028">
    <property type="protein sequence ID" value="RUR74631.1"/>
    <property type="molecule type" value="Genomic_DNA"/>
</dbReference>
<name>A0A3S0XPF3_CHLFR</name>
<keyword evidence="3" id="KW-1185">Reference proteome</keyword>
<feature type="region of interest" description="Disordered" evidence="1">
    <location>
        <begin position="225"/>
        <end position="290"/>
    </location>
</feature>
<dbReference type="Pfam" id="PF19991">
    <property type="entry name" value="HMA_2"/>
    <property type="match status" value="1"/>
</dbReference>